<organism evidence="3 4">
    <name type="scientific">Clytia hemisphaerica</name>
    <dbReference type="NCBI Taxonomy" id="252671"/>
    <lineage>
        <taxon>Eukaryota</taxon>
        <taxon>Metazoa</taxon>
        <taxon>Cnidaria</taxon>
        <taxon>Hydrozoa</taxon>
        <taxon>Hydroidolina</taxon>
        <taxon>Leptothecata</taxon>
        <taxon>Obeliida</taxon>
        <taxon>Clytiidae</taxon>
        <taxon>Clytia</taxon>
    </lineage>
</organism>
<dbReference type="Proteomes" id="UP000594262">
    <property type="component" value="Unplaced"/>
</dbReference>
<feature type="region of interest" description="Disordered" evidence="1">
    <location>
        <begin position="22"/>
        <end position="78"/>
    </location>
</feature>
<feature type="compositionally biased region" description="Polar residues" evidence="1">
    <location>
        <begin position="50"/>
        <end position="70"/>
    </location>
</feature>
<keyword evidence="2" id="KW-0472">Membrane</keyword>
<dbReference type="EnsemblMetazoa" id="CLYHEMT022518.1">
    <property type="protein sequence ID" value="CLYHEMP022518.1"/>
    <property type="gene ID" value="CLYHEMG022518"/>
</dbReference>
<sequence>MTLQDKIRKTSCIDSIRMRKKSVYHQQVSQPISKKRSRASTEPNIKLPTDDQSTNSGQRKRSTFFTNGSSAYEGLDSNEFEPDYKEHYRRTLLQMYAEDEIAKDIDNISRSSLMSDSSFKTQTVEQNQLIGCIRYMATEHESLLQFLIFLPLILTSFYIVFIENKPLIIWGD</sequence>
<protein>
    <submittedName>
        <fullName evidence="3">Uncharacterized protein</fullName>
    </submittedName>
</protein>
<keyword evidence="4" id="KW-1185">Reference proteome</keyword>
<evidence type="ECO:0000256" key="1">
    <source>
        <dbReference type="SAM" id="MobiDB-lite"/>
    </source>
</evidence>
<evidence type="ECO:0000313" key="4">
    <source>
        <dbReference type="Proteomes" id="UP000594262"/>
    </source>
</evidence>
<accession>A0A7M5XGF4</accession>
<dbReference type="AlphaFoldDB" id="A0A7M5XGF4"/>
<evidence type="ECO:0000256" key="2">
    <source>
        <dbReference type="SAM" id="Phobius"/>
    </source>
</evidence>
<proteinExistence type="predicted"/>
<reference evidence="3" key="1">
    <citation type="submission" date="2021-01" db="UniProtKB">
        <authorList>
            <consortium name="EnsemblMetazoa"/>
        </authorList>
    </citation>
    <scope>IDENTIFICATION</scope>
</reference>
<evidence type="ECO:0000313" key="3">
    <source>
        <dbReference type="EnsemblMetazoa" id="CLYHEMP022518.1"/>
    </source>
</evidence>
<feature type="transmembrane region" description="Helical" evidence="2">
    <location>
        <begin position="143"/>
        <end position="162"/>
    </location>
</feature>
<name>A0A7M5XGF4_9CNID</name>
<keyword evidence="2" id="KW-0812">Transmembrane</keyword>
<keyword evidence="2" id="KW-1133">Transmembrane helix</keyword>